<organism evidence="3 4">
    <name type="scientific">Candidatus Gottesmanbacteria bacterium RIFCSPHIGHO2_01_FULL_42_12</name>
    <dbReference type="NCBI Taxonomy" id="1798377"/>
    <lineage>
        <taxon>Bacteria</taxon>
        <taxon>Candidatus Gottesmaniibacteriota</taxon>
    </lineage>
</organism>
<dbReference type="EMBL" id="MFJG01000021">
    <property type="protein sequence ID" value="OGG06790.1"/>
    <property type="molecule type" value="Genomic_DNA"/>
</dbReference>
<feature type="signal peptide" evidence="2">
    <location>
        <begin position="1"/>
        <end position="23"/>
    </location>
</feature>
<feature type="region of interest" description="Disordered" evidence="1">
    <location>
        <begin position="1554"/>
        <end position="1617"/>
    </location>
</feature>
<dbReference type="Gene3D" id="3.20.20.80">
    <property type="entry name" value="Glycosidases"/>
    <property type="match status" value="1"/>
</dbReference>
<evidence type="ECO:0008006" key="5">
    <source>
        <dbReference type="Google" id="ProtNLM"/>
    </source>
</evidence>
<accession>A0A1F5Z2W3</accession>
<dbReference type="InterPro" id="IPR017853">
    <property type="entry name" value="GH"/>
</dbReference>
<dbReference type="SUPFAM" id="SSF51445">
    <property type="entry name" value="(Trans)glycosidases"/>
    <property type="match status" value="1"/>
</dbReference>
<evidence type="ECO:0000313" key="3">
    <source>
        <dbReference type="EMBL" id="OGG06790.1"/>
    </source>
</evidence>
<dbReference type="Proteomes" id="UP000178681">
    <property type="component" value="Unassembled WGS sequence"/>
</dbReference>
<comment type="caution">
    <text evidence="3">The sequence shown here is derived from an EMBL/GenBank/DDBJ whole genome shotgun (WGS) entry which is preliminary data.</text>
</comment>
<feature type="compositionally biased region" description="Polar residues" evidence="1">
    <location>
        <begin position="1567"/>
        <end position="1587"/>
    </location>
</feature>
<reference evidence="3 4" key="1">
    <citation type="journal article" date="2016" name="Nat. Commun.">
        <title>Thousands of microbial genomes shed light on interconnected biogeochemical processes in an aquifer system.</title>
        <authorList>
            <person name="Anantharaman K."/>
            <person name="Brown C.T."/>
            <person name="Hug L.A."/>
            <person name="Sharon I."/>
            <person name="Castelle C.J."/>
            <person name="Probst A.J."/>
            <person name="Thomas B.C."/>
            <person name="Singh A."/>
            <person name="Wilkins M.J."/>
            <person name="Karaoz U."/>
            <person name="Brodie E.L."/>
            <person name="Williams K.H."/>
            <person name="Hubbard S.S."/>
            <person name="Banfield J.F."/>
        </authorList>
    </citation>
    <scope>NUCLEOTIDE SEQUENCE [LARGE SCALE GENOMIC DNA]</scope>
</reference>
<sequence>MAKKLVSFCLLAIIILFPSKIYAACNPTIPNNCLGDAVTNPAESPDVNIELRRGGIDWNKITGTTNLISGVSGPTDPNAPRIYTMFTSGTQNNLSPTSIYQLHDWDWGTNSIGGLMTPPALEVGGNSIPAASLFGFNVGSGQSVLVPQANYDIGQGYQAILEYVTPTSAVVKYTPSADLTGNYYMIHFEDMAVSQDLIKAYNDAKKTGELVWLPAGFELGLTTGELKVAMRDSGAFMDLRSQKDWWQNPLGSKNNVPTDTKISKPAYRNLAEVPKCWTKIDANYPDETGVVCPGDNCGGVQMSGILPKYYPAKGASVPEMRTDAGFQWGVGVRGLSCGQARSDSFSFIEVAPYDLFEKKDPDLCENDHAWTGQTMTQNINIPFAQDLATHWAGKLDAEHYTEDQLKKLFALAASGGSAPVSAPRQFPENTNIPGQCVPLQASVELVSVEPVNYALVVKRTSCAPEGTLGNIRIYTSDETGFHADNMTGSELRFLQDYPGAGSFMPKVNSLTELANIKWKFNAPGLGMSDFTQFYFDLPAYFQQNSPQNNSAAAAAVAMNKIWQETGVLKKLLPQESQDELKADFIRYVQSKGGNTLYAGFAILGQPLVTMTPPPDKPVYFPGEDSNVSMAKTAEYRQKLQEWILSNNYRPILDLMGLFPNEAAKGQIKTVLCRDRGYQEMSPPYPETMKMGLAANQLFRIMEPMEAQAEFYKKEPSLKDPILTLTKGVVPLAYDDQGEIKNIYAESSPQVVATTVKNKNIFQNIWGKIVSSFGIEKEDKVFAAPPAPPAGGSGCFHLEITSNAYETGSGKVKIDSLVNFVSDNGGDGHVRLNVDNTDRITNSVFNYKANNGVYSVYPEWTNVELTPDANGQVTLNFEGSLDNCGKEGLVTVSATCVFRPDANGIYTSDNCKGGKLYPPAGPGFCNPEEACCVTTSCEPKVFPRVQFGPPYTQYSSNPPGLDHQVYGVEWNGSSYDPKEVQLIFKKEDWRDYSDKTSLPGECTFANTPAGSSCNQNSDCPGWGDIGGMGCKAGQCKPFTCTHSYTRTADIYSVMPYGWSTEEVTISDCVGRCVAQNGNDQKNLVSCQLSCNAYNKPSYVGFFNLLKPALPEQLTKKNPYFGRVFDEFGNFIPTPGAAKTTIFNFRSYLAERSSGTTGTLRGPKKMTVTLGNAAGQQSGSVKNNLLFYRLGGVCNANKLFSEIILNPATSKKINPVCGTLVQGSGLGGISPVALPDMPKVNACKIIQDARNIVPNDTGRCVHFAANGGLLDGALRENIARMQQMGITQALVPYNPDENNLARYAAAFQNQGIMPIWRPLLTPDQNYQANSGWGRDVDILIKAGFKDPIIQMFNEPWNPAEWGGNEPDEAKFLENLANGAVRIYQAGGLIGLQAMDGQELSAELAALRAVGGDKILNRVVVIPHLYSATGRTPASTGEYSIIGQLTDIENALKAEGIPNTPIIAGEGGFKEMEVGYDLQKQAQYTKEVYDWFAIGKMSNGETLPSNFFGLCMWNLTGVGASSENVGGSWFDNTTEKNAGGGTEKTNITNLLQQPAGTRANVECPPDPVASDSQSGEESVAVPTSGTTISGNRLEDQVIGPNGQNSSIINLPLRPDNPFEY</sequence>
<evidence type="ECO:0000313" key="4">
    <source>
        <dbReference type="Proteomes" id="UP000178681"/>
    </source>
</evidence>
<evidence type="ECO:0000256" key="1">
    <source>
        <dbReference type="SAM" id="MobiDB-lite"/>
    </source>
</evidence>
<gene>
    <name evidence="3" type="ORF">A2872_00995</name>
</gene>
<name>A0A1F5Z2W3_9BACT</name>
<proteinExistence type="predicted"/>
<keyword evidence="2" id="KW-0732">Signal</keyword>
<feature type="chain" id="PRO_5009522783" description="Glycoside hydrolase family 5 domain-containing protein" evidence="2">
    <location>
        <begin position="24"/>
        <end position="1617"/>
    </location>
</feature>
<evidence type="ECO:0000256" key="2">
    <source>
        <dbReference type="SAM" id="SignalP"/>
    </source>
</evidence>
<protein>
    <recommendedName>
        <fullName evidence="5">Glycoside hydrolase family 5 domain-containing protein</fullName>
    </recommendedName>
</protein>